<evidence type="ECO:0000256" key="7">
    <source>
        <dbReference type="RuleBase" id="RU365071"/>
    </source>
</evidence>
<comment type="subunit">
    <text evidence="7">Component of the SMC5-SMC6 complex.</text>
</comment>
<name>A0A8J2JYL9_9HEXA</name>
<feature type="region of interest" description="Disordered" evidence="8">
    <location>
        <begin position="303"/>
        <end position="322"/>
    </location>
</feature>
<dbReference type="InterPro" id="IPR014854">
    <property type="entry name" value="Nse4_C"/>
</dbReference>
<dbReference type="GO" id="GO:0006281">
    <property type="term" value="P:DNA repair"/>
    <property type="evidence" value="ECO:0007669"/>
    <property type="project" value="UniProtKB-UniRule"/>
</dbReference>
<dbReference type="GO" id="GO:0005634">
    <property type="term" value="C:nucleus"/>
    <property type="evidence" value="ECO:0007669"/>
    <property type="project" value="UniProtKB-SubCell"/>
</dbReference>
<comment type="subcellular location">
    <subcellularLocation>
        <location evidence="1 7">Nucleus</location>
    </subcellularLocation>
</comment>
<organism evidence="10 11">
    <name type="scientific">Allacma fusca</name>
    <dbReference type="NCBI Taxonomy" id="39272"/>
    <lineage>
        <taxon>Eukaryota</taxon>
        <taxon>Metazoa</taxon>
        <taxon>Ecdysozoa</taxon>
        <taxon>Arthropoda</taxon>
        <taxon>Hexapoda</taxon>
        <taxon>Collembola</taxon>
        <taxon>Symphypleona</taxon>
        <taxon>Sminthuridae</taxon>
        <taxon>Allacma</taxon>
    </lineage>
</organism>
<evidence type="ECO:0000256" key="5">
    <source>
        <dbReference type="ARBA" id="ARBA00023204"/>
    </source>
</evidence>
<comment type="caution">
    <text evidence="10">The sequence shown here is derived from an EMBL/GenBank/DDBJ whole genome shotgun (WGS) entry which is preliminary data.</text>
</comment>
<feature type="region of interest" description="Disordered" evidence="8">
    <location>
        <begin position="186"/>
        <end position="234"/>
    </location>
</feature>
<evidence type="ECO:0000256" key="2">
    <source>
        <dbReference type="ARBA" id="ARBA00008997"/>
    </source>
</evidence>
<keyword evidence="11" id="KW-1185">Reference proteome</keyword>
<dbReference type="GO" id="GO:0006310">
    <property type="term" value="P:DNA recombination"/>
    <property type="evidence" value="ECO:0007669"/>
    <property type="project" value="UniProtKB-UniRule"/>
</dbReference>
<dbReference type="PANTHER" id="PTHR16140:SF0">
    <property type="entry name" value="NON-STRUCTURAL MAINTENANCE OF CHROMOSOMES ELEMENT 4"/>
    <property type="match status" value="1"/>
</dbReference>
<evidence type="ECO:0000256" key="3">
    <source>
        <dbReference type="ARBA" id="ARBA00022763"/>
    </source>
</evidence>
<dbReference type="GO" id="GO:0030915">
    <property type="term" value="C:Smc5-Smc6 complex"/>
    <property type="evidence" value="ECO:0007669"/>
    <property type="project" value="UniProtKB-UniRule"/>
</dbReference>
<sequence length="363" mass="41153">MADEKGEKGLKRLRSGKISDDDSTVDDNVDQENNYFDSVYRGNQNQAPQTQLRRQYSDLIENCQAITEKEGIETELKDLMTKNITEGNELFKRIGGGPGDMYMAFLHTKIYSGMILSKAEKIGSSMSGFTVDAFLQALIDRGTEGAEYNPKTLCSFIHQELKYGEKALSPVIVMLGSFDRNSICTPPEIKEKKPRASRKKLNESGEVQSTQHEEISMTEAERARKDKDSPEAQSQEILRIMRQDCGNRKSATNIVEFTMNKKSFSTYLENLFYISFLVRDGYVSIRRQRRSNTEKMLDSDLLVYPEDPPKRQTDQSGSRSQHIVSFNARTFKALAGACKGPPMIVRSSKPDTPTFDSNKRRKN</sequence>
<keyword evidence="4 7" id="KW-0233">DNA recombination</keyword>
<evidence type="ECO:0000313" key="10">
    <source>
        <dbReference type="EMBL" id="CAG7727012.1"/>
    </source>
</evidence>
<evidence type="ECO:0000256" key="8">
    <source>
        <dbReference type="SAM" id="MobiDB-lite"/>
    </source>
</evidence>
<keyword evidence="3 7" id="KW-0227">DNA damage</keyword>
<feature type="region of interest" description="Disordered" evidence="8">
    <location>
        <begin position="340"/>
        <end position="363"/>
    </location>
</feature>
<keyword evidence="6 7" id="KW-0539">Nucleus</keyword>
<keyword evidence="5 7" id="KW-0234">DNA repair</keyword>
<feature type="domain" description="Non-structural maintenance of chromosome element 4 C-terminal" evidence="9">
    <location>
        <begin position="253"/>
        <end position="336"/>
    </location>
</feature>
<feature type="compositionally biased region" description="Basic and acidic residues" evidence="8">
    <location>
        <begin position="1"/>
        <end position="10"/>
    </location>
</feature>
<proteinExistence type="inferred from homology"/>
<comment type="function">
    <text evidence="7">Component of the SMC5-SMC6 complex, that promotes sister chromatid alignment after DNA damage and facilitates double-stranded DNA breaks (DSBs) repair via homologous recombination between sister chromatids.</text>
</comment>
<feature type="compositionally biased region" description="Acidic residues" evidence="8">
    <location>
        <begin position="21"/>
        <end position="30"/>
    </location>
</feature>
<evidence type="ECO:0000256" key="4">
    <source>
        <dbReference type="ARBA" id="ARBA00023172"/>
    </source>
</evidence>
<evidence type="ECO:0000256" key="6">
    <source>
        <dbReference type="ARBA" id="ARBA00023242"/>
    </source>
</evidence>
<dbReference type="AlphaFoldDB" id="A0A8J2JYL9"/>
<evidence type="ECO:0000313" key="11">
    <source>
        <dbReference type="Proteomes" id="UP000708208"/>
    </source>
</evidence>
<comment type="similarity">
    <text evidence="2 7">Belongs to the NSE4 family.</text>
</comment>
<accession>A0A8J2JYL9</accession>
<dbReference type="InterPro" id="IPR027786">
    <property type="entry name" value="Nse4/EID"/>
</dbReference>
<feature type="region of interest" description="Disordered" evidence="8">
    <location>
        <begin position="1"/>
        <end position="32"/>
    </location>
</feature>
<dbReference type="PANTHER" id="PTHR16140">
    <property type="entry name" value="NON-STRUCTURAL MAINTENANCE OF CHROMOSOMES ELEMENT 4"/>
    <property type="match status" value="1"/>
</dbReference>
<evidence type="ECO:0000256" key="1">
    <source>
        <dbReference type="ARBA" id="ARBA00004123"/>
    </source>
</evidence>
<reference evidence="10" key="1">
    <citation type="submission" date="2021-06" db="EMBL/GenBank/DDBJ databases">
        <authorList>
            <person name="Hodson N. C."/>
            <person name="Mongue J. A."/>
            <person name="Jaron S. K."/>
        </authorList>
    </citation>
    <scope>NUCLEOTIDE SEQUENCE</scope>
</reference>
<dbReference type="Proteomes" id="UP000708208">
    <property type="component" value="Unassembled WGS sequence"/>
</dbReference>
<dbReference type="EMBL" id="CAJVCH010143019">
    <property type="protein sequence ID" value="CAG7727012.1"/>
    <property type="molecule type" value="Genomic_DNA"/>
</dbReference>
<dbReference type="OrthoDB" id="361242at2759"/>
<feature type="compositionally biased region" description="Basic and acidic residues" evidence="8">
    <location>
        <begin position="211"/>
        <end position="230"/>
    </location>
</feature>
<protein>
    <recommendedName>
        <fullName evidence="7">Non-structural maintenance of chromosomes element 4</fullName>
    </recommendedName>
</protein>
<evidence type="ECO:0000259" key="9">
    <source>
        <dbReference type="Pfam" id="PF08743"/>
    </source>
</evidence>
<gene>
    <name evidence="10" type="ORF">AFUS01_LOCUS15884</name>
</gene>
<dbReference type="Pfam" id="PF08743">
    <property type="entry name" value="Nse4_C"/>
    <property type="match status" value="1"/>
</dbReference>